<gene>
    <name evidence="8" type="ORF">PADG_08663</name>
</gene>
<evidence type="ECO:0000256" key="6">
    <source>
        <dbReference type="SAM" id="MobiDB-lite"/>
    </source>
</evidence>
<reference evidence="8 9" key="1">
    <citation type="journal article" date="2011" name="PLoS Genet.">
        <title>Comparative genomic analysis of human fungal pathogens causing paracoccidioidomycosis.</title>
        <authorList>
            <person name="Desjardins C.A."/>
            <person name="Champion M.D."/>
            <person name="Holder J.W."/>
            <person name="Muszewska A."/>
            <person name="Goldberg J."/>
            <person name="Bailao A.M."/>
            <person name="Brigido M.M."/>
            <person name="Ferreira M.E."/>
            <person name="Garcia A.M."/>
            <person name="Grynberg M."/>
            <person name="Gujja S."/>
            <person name="Heiman D.I."/>
            <person name="Henn M.R."/>
            <person name="Kodira C.D."/>
            <person name="Leon-Narvaez H."/>
            <person name="Longo L.V."/>
            <person name="Ma L.J."/>
            <person name="Malavazi I."/>
            <person name="Matsuo A.L."/>
            <person name="Morais F.V."/>
            <person name="Pereira M."/>
            <person name="Rodriguez-Brito S."/>
            <person name="Sakthikumar S."/>
            <person name="Salem-Izacc S.M."/>
            <person name="Sykes S.M."/>
            <person name="Teixeira M.M."/>
            <person name="Vallejo M.C."/>
            <person name="Walter M.E."/>
            <person name="Yandava C."/>
            <person name="Young S."/>
            <person name="Zeng Q."/>
            <person name="Zucker J."/>
            <person name="Felipe M.S."/>
            <person name="Goldman G.H."/>
            <person name="Haas B.J."/>
            <person name="McEwen J.G."/>
            <person name="Nino-Vega G."/>
            <person name="Puccia R."/>
            <person name="San-Blas G."/>
            <person name="Soares C.M."/>
            <person name="Birren B.W."/>
            <person name="Cuomo C.A."/>
        </authorList>
    </citation>
    <scope>NUCLEOTIDE SEQUENCE [LARGE SCALE GENOMIC DNA]</scope>
    <source>
        <strain evidence="8 9">Pb18</strain>
    </source>
</reference>
<evidence type="ECO:0000313" key="8">
    <source>
        <dbReference type="EMBL" id="EEH45005.2"/>
    </source>
</evidence>
<dbReference type="GO" id="GO:0016020">
    <property type="term" value="C:membrane"/>
    <property type="evidence" value="ECO:0007669"/>
    <property type="project" value="UniProtKB-SubCell"/>
</dbReference>
<keyword evidence="2" id="KW-0813">Transport</keyword>
<evidence type="ECO:0000256" key="4">
    <source>
        <dbReference type="ARBA" id="ARBA00022989"/>
    </source>
</evidence>
<dbReference type="GeneID" id="22586874"/>
<dbReference type="Proteomes" id="UP000001628">
    <property type="component" value="Unassembled WGS sequence"/>
</dbReference>
<dbReference type="KEGG" id="pbn:PADG_08663"/>
<evidence type="ECO:0000256" key="7">
    <source>
        <dbReference type="SAM" id="Phobius"/>
    </source>
</evidence>
<dbReference type="RefSeq" id="XP_010763952.1">
    <property type="nucleotide sequence ID" value="XM_010765650.1"/>
</dbReference>
<feature type="transmembrane region" description="Helical" evidence="7">
    <location>
        <begin position="77"/>
        <end position="100"/>
    </location>
</feature>
<evidence type="ECO:0000256" key="2">
    <source>
        <dbReference type="ARBA" id="ARBA00022448"/>
    </source>
</evidence>
<evidence type="ECO:0000256" key="1">
    <source>
        <dbReference type="ARBA" id="ARBA00004141"/>
    </source>
</evidence>
<keyword evidence="3 7" id="KW-0812">Transmembrane</keyword>
<sequence length="115" mass="12958">MRVEHADENATVGSSSSDGHEVPRLLQERWTMIHTVKKKPHGFCEKSSIDLSFAGIANIKIAGMNDDLQLRGMQYNIALTVFFVPYALFELSINIVLNILRPSIWISVMLLAEEQ</sequence>
<dbReference type="GO" id="GO:0022857">
    <property type="term" value="F:transmembrane transporter activity"/>
    <property type="evidence" value="ECO:0007669"/>
    <property type="project" value="TreeGrafter"/>
</dbReference>
<dbReference type="InParanoid" id="C1GN03"/>
<feature type="region of interest" description="Disordered" evidence="6">
    <location>
        <begin position="1"/>
        <end position="23"/>
    </location>
</feature>
<comment type="subcellular location">
    <subcellularLocation>
        <location evidence="1">Membrane</location>
        <topology evidence="1">Multi-pass membrane protein</topology>
    </subcellularLocation>
</comment>
<dbReference type="AlphaFoldDB" id="C1GN03"/>
<dbReference type="EMBL" id="KN275982">
    <property type="protein sequence ID" value="EEH45005.2"/>
    <property type="molecule type" value="Genomic_DNA"/>
</dbReference>
<keyword evidence="5 7" id="KW-0472">Membrane</keyword>
<evidence type="ECO:0000256" key="5">
    <source>
        <dbReference type="ARBA" id="ARBA00023136"/>
    </source>
</evidence>
<keyword evidence="9" id="KW-1185">Reference proteome</keyword>
<dbReference type="PANTHER" id="PTHR43791:SF36">
    <property type="entry name" value="TRANSPORTER, PUTATIVE (AFU_ORTHOLOGUE AFUA_6G08340)-RELATED"/>
    <property type="match status" value="1"/>
</dbReference>
<dbReference type="VEuPathDB" id="FungiDB:PADG_08663"/>
<proteinExistence type="predicted"/>
<protein>
    <submittedName>
        <fullName evidence="8">Uncharacterized protein</fullName>
    </submittedName>
</protein>
<evidence type="ECO:0000313" key="9">
    <source>
        <dbReference type="Proteomes" id="UP000001628"/>
    </source>
</evidence>
<accession>C1GN03</accession>
<dbReference type="HOGENOM" id="CLU_2109767_0_0_1"/>
<organism evidence="8 9">
    <name type="scientific">Paracoccidioides brasiliensis (strain Pb18)</name>
    <dbReference type="NCBI Taxonomy" id="502780"/>
    <lineage>
        <taxon>Eukaryota</taxon>
        <taxon>Fungi</taxon>
        <taxon>Dikarya</taxon>
        <taxon>Ascomycota</taxon>
        <taxon>Pezizomycotina</taxon>
        <taxon>Eurotiomycetes</taxon>
        <taxon>Eurotiomycetidae</taxon>
        <taxon>Onygenales</taxon>
        <taxon>Ajellomycetaceae</taxon>
        <taxon>Paracoccidioides</taxon>
    </lineage>
</organism>
<keyword evidence="4 7" id="KW-1133">Transmembrane helix</keyword>
<evidence type="ECO:0000256" key="3">
    <source>
        <dbReference type="ARBA" id="ARBA00022692"/>
    </source>
</evidence>
<dbReference type="PANTHER" id="PTHR43791">
    <property type="entry name" value="PERMEASE-RELATED"/>
    <property type="match status" value="1"/>
</dbReference>
<name>C1GN03_PARBD</name>